<dbReference type="PANTHER" id="PTHR45749:SF21">
    <property type="entry name" value="DUF4371 DOMAIN-CONTAINING PROTEIN"/>
    <property type="match status" value="1"/>
</dbReference>
<gene>
    <name evidence="2" type="ORF">GE061_012084</name>
</gene>
<evidence type="ECO:0000256" key="1">
    <source>
        <dbReference type="SAM" id="MobiDB-lite"/>
    </source>
</evidence>
<feature type="region of interest" description="Disordered" evidence="1">
    <location>
        <begin position="1"/>
        <end position="24"/>
    </location>
</feature>
<comment type="caution">
    <text evidence="2">The sequence shown here is derived from an EMBL/GenBank/DDBJ whole genome shotgun (WGS) entry which is preliminary data.</text>
</comment>
<dbReference type="Proteomes" id="UP000466442">
    <property type="component" value="Unassembled WGS sequence"/>
</dbReference>
<organism evidence="2 3">
    <name type="scientific">Apolygus lucorum</name>
    <name type="common">Small green plant bug</name>
    <name type="synonym">Lygocoris lucorum</name>
    <dbReference type="NCBI Taxonomy" id="248454"/>
    <lineage>
        <taxon>Eukaryota</taxon>
        <taxon>Metazoa</taxon>
        <taxon>Ecdysozoa</taxon>
        <taxon>Arthropoda</taxon>
        <taxon>Hexapoda</taxon>
        <taxon>Insecta</taxon>
        <taxon>Pterygota</taxon>
        <taxon>Neoptera</taxon>
        <taxon>Paraneoptera</taxon>
        <taxon>Hemiptera</taxon>
        <taxon>Heteroptera</taxon>
        <taxon>Panheteroptera</taxon>
        <taxon>Cimicomorpha</taxon>
        <taxon>Miridae</taxon>
        <taxon>Mirini</taxon>
        <taxon>Apolygus</taxon>
    </lineage>
</organism>
<reference evidence="2" key="1">
    <citation type="journal article" date="2021" name="Mol. Ecol. Resour.">
        <title>Apolygus lucorum genome provides insights into omnivorousness and mesophyll feeding.</title>
        <authorList>
            <person name="Liu Y."/>
            <person name="Liu H."/>
            <person name="Wang H."/>
            <person name="Huang T."/>
            <person name="Liu B."/>
            <person name="Yang B."/>
            <person name="Yin L."/>
            <person name="Li B."/>
            <person name="Zhang Y."/>
            <person name="Zhang S."/>
            <person name="Jiang F."/>
            <person name="Zhang X."/>
            <person name="Ren Y."/>
            <person name="Wang B."/>
            <person name="Wang S."/>
            <person name="Lu Y."/>
            <person name="Wu K."/>
            <person name="Fan W."/>
            <person name="Wang G."/>
        </authorList>
    </citation>
    <scope>NUCLEOTIDE SEQUENCE</scope>
    <source>
        <strain evidence="2">12Hb</strain>
    </source>
</reference>
<evidence type="ECO:0000313" key="3">
    <source>
        <dbReference type="Proteomes" id="UP000466442"/>
    </source>
</evidence>
<dbReference type="OrthoDB" id="8196265at2759"/>
<dbReference type="EMBL" id="WIXP02000004">
    <property type="protein sequence ID" value="KAF6211571.1"/>
    <property type="molecule type" value="Genomic_DNA"/>
</dbReference>
<sequence>MKRALDANDDGTVSPEKLHSPKRQATLQPSAIANINISDFPNPLMLTVLGNDVTENCNSKEEITGSVVDTEQCGEPDFVENVPHKVDVISEEFGGDLLVVPESTADLPPAEDVVSENETPQKTYAPLKTKYHPTWQSAYVFQKSKEIKKTIIVHKPVKNNVGELGNPVVPSKTSVEPYCCIMQTFMKKQLSWTQSEKIVLIENGPPQPIFDSKGFALKDYENFPWLAGCIVENKVFCWCCLLFSSIGIWTTSVNQNQRGAFLYAMNRHASTTSHAEAHVLMKQWSSKTKVIRNTVETESSVTIPQTPKDSTCLITRLIANGFIQGNWTEKEREEIIAQGRPTPKWVSSLTALASSNKNIMESFCDQEYKRKPWLCGSAEQGKLFCWPCVLFCPQGAWSNFGYVNLSMLTQGILRHEISQPHLESSLRLKVWEQQVKKKSAVQKLPRLRHNEVMRRSRDFMKYVVDVVCYFKKKSKTNDATYDDYMKVIKTISRLDSKLQHYLRTRTFLEDEISSISKSVEVCLKNRIIKEVNSANFVVLMLNQVGNKPWLSVVLRYVKQNGDIMERFLQFIEFNSDRTINNILHKVLDAISFINEETKLIGFTHDESLFKPLDLAFFSSKMTEKHPTSTFFHYGGHNLKSLLQNSLSQMDLCKTFIYGIQELVKFFEENSIAKTSLIIIDQEISGGEKSDSIWDFSSGLIETLNYHYSAIIKLFERMVRSAVAWNTETIAQAQNFISFLQPLESRFLIATISRALGIIDELTKLMETDFNVDKWRRIAEKTTEDIIKTRCEDFEDIFQSALSMVQSDQEYIYDIAYAEKFDQIMEAISIFIHGRTKDLDKWSYMELAMISTKHDLSKSSLFKTYVECLITDFPNMGFEKLSAQLTFLNGNAIFKGKTFDELIKYIHELDMVNALPSLHKFSQLLLTTTLYPISSPKTPTIKRLAAYFNDRQKITSADTLMYVEKDLLTELQTEPDFYRQVITHFVNNLTGEH</sequence>
<dbReference type="AlphaFoldDB" id="A0A8S9XTD7"/>
<proteinExistence type="predicted"/>
<dbReference type="PANTHER" id="PTHR45749">
    <property type="match status" value="1"/>
</dbReference>
<name>A0A8S9XTD7_APOLU</name>
<keyword evidence="3" id="KW-1185">Reference proteome</keyword>
<evidence type="ECO:0000313" key="2">
    <source>
        <dbReference type="EMBL" id="KAF6211571.1"/>
    </source>
</evidence>
<accession>A0A8S9XTD7</accession>
<evidence type="ECO:0008006" key="4">
    <source>
        <dbReference type="Google" id="ProtNLM"/>
    </source>
</evidence>
<protein>
    <recommendedName>
        <fullName evidence="4">TTF-type domain-containing protein</fullName>
    </recommendedName>
</protein>